<comment type="caution">
    <text evidence="2">The sequence shown here is derived from an EMBL/GenBank/DDBJ whole genome shotgun (WGS) entry which is preliminary data.</text>
</comment>
<evidence type="ECO:0000313" key="3">
    <source>
        <dbReference type="Proteomes" id="UP000639772"/>
    </source>
</evidence>
<dbReference type="EMBL" id="JADCNM010000349">
    <property type="protein sequence ID" value="KAG0448107.1"/>
    <property type="molecule type" value="Genomic_DNA"/>
</dbReference>
<protein>
    <submittedName>
        <fullName evidence="2">Uncharacterized protein</fullName>
    </submittedName>
</protein>
<name>A0A835PCS7_VANPL</name>
<reference evidence="2 3" key="1">
    <citation type="journal article" date="2020" name="Nat. Food">
        <title>A phased Vanilla planifolia genome enables genetic improvement of flavour and production.</title>
        <authorList>
            <person name="Hasing T."/>
            <person name="Tang H."/>
            <person name="Brym M."/>
            <person name="Khazi F."/>
            <person name="Huang T."/>
            <person name="Chambers A.H."/>
        </authorList>
    </citation>
    <scope>NUCLEOTIDE SEQUENCE [LARGE SCALE GENOMIC DNA]</scope>
    <source>
        <tissue evidence="2">Leaf</tissue>
    </source>
</reference>
<evidence type="ECO:0000256" key="1">
    <source>
        <dbReference type="SAM" id="MobiDB-lite"/>
    </source>
</evidence>
<gene>
    <name evidence="2" type="ORF">HPP92_028004</name>
</gene>
<organism evidence="2 3">
    <name type="scientific">Vanilla planifolia</name>
    <name type="common">Vanilla</name>
    <dbReference type="NCBI Taxonomy" id="51239"/>
    <lineage>
        <taxon>Eukaryota</taxon>
        <taxon>Viridiplantae</taxon>
        <taxon>Streptophyta</taxon>
        <taxon>Embryophyta</taxon>
        <taxon>Tracheophyta</taxon>
        <taxon>Spermatophyta</taxon>
        <taxon>Magnoliopsida</taxon>
        <taxon>Liliopsida</taxon>
        <taxon>Asparagales</taxon>
        <taxon>Orchidaceae</taxon>
        <taxon>Vanilloideae</taxon>
        <taxon>Vanilleae</taxon>
        <taxon>Vanilla</taxon>
    </lineage>
</organism>
<dbReference type="Proteomes" id="UP000639772">
    <property type="component" value="Unassembled WGS sequence"/>
</dbReference>
<evidence type="ECO:0000313" key="2">
    <source>
        <dbReference type="EMBL" id="KAG0448107.1"/>
    </source>
</evidence>
<sequence>MPTNTNLHSARKSKSGPGISTGRSTPPNAKRPLIENITLCFRPLVLKAALLCCARPELGESLSSRATRTLWHFGSLDDWPSSSPRPSIHGRSIGLRPCIQQCFFCGFLKYGFM</sequence>
<feature type="region of interest" description="Disordered" evidence="1">
    <location>
        <begin position="1"/>
        <end position="30"/>
    </location>
</feature>
<dbReference type="AlphaFoldDB" id="A0A835PCS7"/>
<proteinExistence type="predicted"/>
<accession>A0A835PCS7</accession>